<gene>
    <name evidence="2" type="ORF">PAHA3_2571</name>
</gene>
<keyword evidence="1" id="KW-1133">Transmembrane helix</keyword>
<protein>
    <submittedName>
        <fullName evidence="2">Uncharacterized protein</fullName>
    </submittedName>
</protein>
<feature type="transmembrane region" description="Helical" evidence="1">
    <location>
        <begin position="6"/>
        <end position="33"/>
    </location>
</feature>
<dbReference type="RefSeq" id="WP_062835032.1">
    <property type="nucleotide sequence ID" value="NZ_BCNV01000001.1"/>
</dbReference>
<organism evidence="2 3">
    <name type="scientific">Paenibacillus amylolyticus</name>
    <dbReference type="NCBI Taxonomy" id="1451"/>
    <lineage>
        <taxon>Bacteria</taxon>
        <taxon>Bacillati</taxon>
        <taxon>Bacillota</taxon>
        <taxon>Bacilli</taxon>
        <taxon>Bacillales</taxon>
        <taxon>Paenibacillaceae</taxon>
        <taxon>Paenibacillus</taxon>
    </lineage>
</organism>
<dbReference type="Proteomes" id="UP000069697">
    <property type="component" value="Unassembled WGS sequence"/>
</dbReference>
<proteinExistence type="predicted"/>
<evidence type="ECO:0000313" key="3">
    <source>
        <dbReference type="Proteomes" id="UP000069697"/>
    </source>
</evidence>
<sequence length="101" mass="11882">MYFIIFLLIGLVLCYLIPFGPILAGGIVFALVIDHYRQTMHMREDIRDIKHHLGLMNKGEANEYEIDKQFKDVDRLDSEQMDLINRRIEAELEKDSKNNKT</sequence>
<accession>A0A100VMB7</accession>
<keyword evidence="1" id="KW-0472">Membrane</keyword>
<keyword evidence="1" id="KW-0812">Transmembrane</keyword>
<comment type="caution">
    <text evidence="2">The sequence shown here is derived from an EMBL/GenBank/DDBJ whole genome shotgun (WGS) entry which is preliminary data.</text>
</comment>
<evidence type="ECO:0000256" key="1">
    <source>
        <dbReference type="SAM" id="Phobius"/>
    </source>
</evidence>
<reference evidence="2 3" key="1">
    <citation type="journal article" date="2016" name="Genome Announc.">
        <title>Draft Genome Sequence of Paenibacillus amylolyticus Heshi-A3, Isolated from Fermented Rice Bran in a Japanese Fermented Seafood Dish.</title>
        <authorList>
            <person name="Akuzawa S."/>
            <person name="Nagaoka J."/>
            <person name="Kanekatsu M."/>
            <person name="Kubota E."/>
            <person name="Ohtake R."/>
            <person name="Suzuki T."/>
            <person name="Kanesaki Y."/>
        </authorList>
    </citation>
    <scope>NUCLEOTIDE SEQUENCE [LARGE SCALE GENOMIC DNA]</scope>
    <source>
        <strain evidence="2 3">Heshi-A3</strain>
    </source>
</reference>
<name>A0A100VMB7_PAEAM</name>
<evidence type="ECO:0000313" key="2">
    <source>
        <dbReference type="EMBL" id="GAS82497.1"/>
    </source>
</evidence>
<dbReference type="AlphaFoldDB" id="A0A100VMB7"/>
<dbReference type="EMBL" id="BCNV01000001">
    <property type="protein sequence ID" value="GAS82497.1"/>
    <property type="molecule type" value="Genomic_DNA"/>
</dbReference>
<reference evidence="3" key="2">
    <citation type="submission" date="2016-01" db="EMBL/GenBank/DDBJ databases">
        <title>Draft Genome Sequence of Paenibacillus amylolyticus Heshi-A3 that Was Isolated from Fermented Rice Bran with Aging Salted Mackerel, Which Was Named Heshiko as Traditional Fermented Seafood in Japan.</title>
        <authorList>
            <person name="Akuzawa S."/>
            <person name="Nakagawa J."/>
            <person name="Kanekatsu T."/>
            <person name="Kubota E."/>
            <person name="Ohtake R."/>
            <person name="Suzuki T."/>
            <person name="Kanesaki Y."/>
        </authorList>
    </citation>
    <scope>NUCLEOTIDE SEQUENCE [LARGE SCALE GENOMIC DNA]</scope>
    <source>
        <strain evidence="3">Heshi-A3</strain>
    </source>
</reference>